<reference evidence="1" key="1">
    <citation type="submission" date="2018-05" db="EMBL/GenBank/DDBJ databases">
        <authorList>
            <person name="Lanie J.A."/>
            <person name="Ng W.-L."/>
            <person name="Kazmierczak K.M."/>
            <person name="Andrzejewski T.M."/>
            <person name="Davidsen T.M."/>
            <person name="Wayne K.J."/>
            <person name="Tettelin H."/>
            <person name="Glass J.I."/>
            <person name="Rusch D."/>
            <person name="Podicherti R."/>
            <person name="Tsui H.-C.T."/>
            <person name="Winkler M.E."/>
        </authorList>
    </citation>
    <scope>NUCLEOTIDE SEQUENCE</scope>
</reference>
<accession>A0A382KTJ5</accession>
<dbReference type="AlphaFoldDB" id="A0A382KTJ5"/>
<proteinExistence type="predicted"/>
<evidence type="ECO:0000313" key="1">
    <source>
        <dbReference type="EMBL" id="SVC26853.1"/>
    </source>
</evidence>
<dbReference type="EMBL" id="UINC01082253">
    <property type="protein sequence ID" value="SVC26853.1"/>
    <property type="molecule type" value="Genomic_DNA"/>
</dbReference>
<name>A0A382KTJ5_9ZZZZ</name>
<gene>
    <name evidence="1" type="ORF">METZ01_LOCUS279707</name>
</gene>
<protein>
    <recommendedName>
        <fullName evidence="2">SprT-like domain-containing protein</fullName>
    </recommendedName>
</protein>
<evidence type="ECO:0008006" key="2">
    <source>
        <dbReference type="Google" id="ProtNLM"/>
    </source>
</evidence>
<sequence length="120" mass="14184">MLLERADFQLIASELVKYYKINSKIKFGASGNKADYNWMTDTIRLRSSYSTVRELITTILHEIKHAIDAKKMGKNRYEKAYQLAGDLAVNKGKDFHDDNKFEEIAEKWAIKEYRKWKNKF</sequence>
<organism evidence="1">
    <name type="scientific">marine metagenome</name>
    <dbReference type="NCBI Taxonomy" id="408172"/>
    <lineage>
        <taxon>unclassified sequences</taxon>
        <taxon>metagenomes</taxon>
        <taxon>ecological metagenomes</taxon>
    </lineage>
</organism>